<protein>
    <submittedName>
        <fullName evidence="2">Helix-turn-helix transcriptional regulator</fullName>
    </submittedName>
</protein>
<dbReference type="SUPFAM" id="SSF47413">
    <property type="entry name" value="lambda repressor-like DNA-binding domains"/>
    <property type="match status" value="1"/>
</dbReference>
<feature type="region of interest" description="Disordered" evidence="1">
    <location>
        <begin position="81"/>
        <end position="174"/>
    </location>
</feature>
<accession>A0A7L4ZSX2</accession>
<proteinExistence type="predicted"/>
<dbReference type="PROSITE" id="PS50943">
    <property type="entry name" value="HTH_CROC1"/>
    <property type="match status" value="1"/>
</dbReference>
<name>A0A7L4ZSX2_9BACT</name>
<keyword evidence="3" id="KW-1185">Reference proteome</keyword>
<dbReference type="CDD" id="cd00093">
    <property type="entry name" value="HTH_XRE"/>
    <property type="match status" value="1"/>
</dbReference>
<dbReference type="InterPro" id="IPR010982">
    <property type="entry name" value="Lambda_DNA-bd_dom_sf"/>
</dbReference>
<dbReference type="SMART" id="SM00530">
    <property type="entry name" value="HTH_XRE"/>
    <property type="match status" value="1"/>
</dbReference>
<sequence length="202" mass="21754">MVDRIRQLLQARQLSPTQFADTIGVARPIVSHILSGRNKPSLEVVQKIIAAFPDLSMAWLLTGQGQMAVQVLPVDASIDAASPTNPSEVHRPEQALDARNSKVQEGSKPQRRDGAKRATASVPVLTSEQNVQATQASFPPESNQGLETSFTTPPPPAPHAQSSPSVESKAPAVAQVPKRVRRVVIFYSDGTFSDYSPSEEPL</sequence>
<organism evidence="2 3">
    <name type="scientific">Hymenobacter busanensis</name>
    <dbReference type="NCBI Taxonomy" id="2607656"/>
    <lineage>
        <taxon>Bacteria</taxon>
        <taxon>Pseudomonadati</taxon>
        <taxon>Bacteroidota</taxon>
        <taxon>Cytophagia</taxon>
        <taxon>Cytophagales</taxon>
        <taxon>Hymenobacteraceae</taxon>
        <taxon>Hymenobacter</taxon>
    </lineage>
</organism>
<dbReference type="AlphaFoldDB" id="A0A7L4ZSX2"/>
<dbReference type="Gene3D" id="1.10.260.40">
    <property type="entry name" value="lambda repressor-like DNA-binding domains"/>
    <property type="match status" value="1"/>
</dbReference>
<dbReference type="EMBL" id="VTWU01000006">
    <property type="protein sequence ID" value="KAA9327454.1"/>
    <property type="molecule type" value="Genomic_DNA"/>
</dbReference>
<dbReference type="InterPro" id="IPR001387">
    <property type="entry name" value="Cro/C1-type_HTH"/>
</dbReference>
<evidence type="ECO:0000313" key="2">
    <source>
        <dbReference type="EMBL" id="KAA9327454.1"/>
    </source>
</evidence>
<dbReference type="Proteomes" id="UP000326380">
    <property type="component" value="Unassembled WGS sequence"/>
</dbReference>
<dbReference type="GO" id="GO:0003677">
    <property type="term" value="F:DNA binding"/>
    <property type="evidence" value="ECO:0007669"/>
    <property type="project" value="InterPro"/>
</dbReference>
<evidence type="ECO:0000256" key="1">
    <source>
        <dbReference type="SAM" id="MobiDB-lite"/>
    </source>
</evidence>
<dbReference type="Pfam" id="PF01381">
    <property type="entry name" value="HTH_3"/>
    <property type="match status" value="1"/>
</dbReference>
<evidence type="ECO:0000313" key="3">
    <source>
        <dbReference type="Proteomes" id="UP000326380"/>
    </source>
</evidence>
<comment type="caution">
    <text evidence="2">The sequence shown here is derived from an EMBL/GenBank/DDBJ whole genome shotgun (WGS) entry which is preliminary data.</text>
</comment>
<feature type="compositionally biased region" description="Polar residues" evidence="1">
    <location>
        <begin position="124"/>
        <end position="147"/>
    </location>
</feature>
<reference evidence="2 3" key="1">
    <citation type="submission" date="2019-09" db="EMBL/GenBank/DDBJ databases">
        <title>Genome sequence of Hymenobacter sp. M3.</title>
        <authorList>
            <person name="Srinivasan S."/>
        </authorList>
    </citation>
    <scope>NUCLEOTIDE SEQUENCE [LARGE SCALE GENOMIC DNA]</scope>
    <source>
        <strain evidence="2 3">M3</strain>
    </source>
</reference>
<feature type="compositionally biased region" description="Basic and acidic residues" evidence="1">
    <location>
        <begin position="88"/>
        <end position="102"/>
    </location>
</feature>
<dbReference type="RefSeq" id="WP_151079901.1">
    <property type="nucleotide sequence ID" value="NZ_CP047647.1"/>
</dbReference>
<gene>
    <name evidence="2" type="ORF">F0P96_15835</name>
</gene>